<dbReference type="Gene3D" id="3.40.50.10610">
    <property type="entry name" value="ABC-type transport auxiliary lipoprotein component"/>
    <property type="match status" value="1"/>
</dbReference>
<feature type="chain" id="PRO_5003331905" evidence="1">
    <location>
        <begin position="24"/>
        <end position="207"/>
    </location>
</feature>
<dbReference type="KEGG" id="tpi:TREPR_2230"/>
<reference evidence="2 3" key="2">
    <citation type="journal article" date="2011" name="ISME J.">
        <title>RNA-seq reveals cooperative metabolic interactions between two termite-gut spirochete species in co-culture.</title>
        <authorList>
            <person name="Rosenthal A.Z."/>
            <person name="Matson E.G."/>
            <person name="Eldar A."/>
            <person name="Leadbetter J.R."/>
        </authorList>
    </citation>
    <scope>NUCLEOTIDE SEQUENCE [LARGE SCALE GENOMIC DNA]</scope>
    <source>
        <strain evidence="3">ATCC BAA-887 / DSM 12427 / ZAS-2</strain>
    </source>
</reference>
<dbReference type="PROSITE" id="PS51257">
    <property type="entry name" value="PROKAR_LIPOPROTEIN"/>
    <property type="match status" value="1"/>
</dbReference>
<reference evidence="3" key="1">
    <citation type="submission" date="2009-12" db="EMBL/GenBank/DDBJ databases">
        <title>Complete sequence of Treponema primitia strain ZAS-2.</title>
        <authorList>
            <person name="Tetu S.G."/>
            <person name="Matson E."/>
            <person name="Ren Q."/>
            <person name="Seshadri R."/>
            <person name="Elbourne L."/>
            <person name="Hassan K.A."/>
            <person name="Durkin A."/>
            <person name="Radune D."/>
            <person name="Mohamoud Y."/>
            <person name="Shay R."/>
            <person name="Jin S."/>
            <person name="Zhang X."/>
            <person name="Lucey K."/>
            <person name="Ballor N.R."/>
            <person name="Ottesen E."/>
            <person name="Rosenthal R."/>
            <person name="Allen A."/>
            <person name="Leadbetter J.R."/>
            <person name="Paulsen I.T."/>
        </authorList>
    </citation>
    <scope>NUCLEOTIDE SEQUENCE [LARGE SCALE GENOMIC DNA]</scope>
    <source>
        <strain evidence="3">ATCC BAA-887 / DSM 12427 / ZAS-2</strain>
    </source>
</reference>
<dbReference type="OrthoDB" id="9803653at2"/>
<keyword evidence="2" id="KW-0449">Lipoprotein</keyword>
<evidence type="ECO:0000313" key="3">
    <source>
        <dbReference type="Proteomes" id="UP000009223"/>
    </source>
</evidence>
<dbReference type="RefSeq" id="WP_015707960.1">
    <property type="nucleotide sequence ID" value="NC_015578.1"/>
</dbReference>
<organism evidence="2 3">
    <name type="scientific">Treponema primitia (strain ATCC BAA-887 / DSM 12427 / ZAS-2)</name>
    <dbReference type="NCBI Taxonomy" id="545694"/>
    <lineage>
        <taxon>Bacteria</taxon>
        <taxon>Pseudomonadati</taxon>
        <taxon>Spirochaetota</taxon>
        <taxon>Spirochaetia</taxon>
        <taxon>Spirochaetales</taxon>
        <taxon>Treponemataceae</taxon>
        <taxon>Treponema</taxon>
    </lineage>
</organism>
<keyword evidence="1" id="KW-0732">Signal</keyword>
<dbReference type="HOGENOM" id="CLU_114013_1_0_12"/>
<proteinExistence type="predicted"/>
<dbReference type="InterPro" id="IPR014094">
    <property type="entry name" value="LpoB"/>
</dbReference>
<evidence type="ECO:0000256" key="1">
    <source>
        <dbReference type="SAM" id="SignalP"/>
    </source>
</evidence>
<evidence type="ECO:0000313" key="2">
    <source>
        <dbReference type="EMBL" id="AEF86838.1"/>
    </source>
</evidence>
<dbReference type="Pfam" id="PF13036">
    <property type="entry name" value="LpoB"/>
    <property type="match status" value="1"/>
</dbReference>
<dbReference type="eggNOG" id="COG3417">
    <property type="taxonomic scope" value="Bacteria"/>
</dbReference>
<sequence>MKTHVLFAVTAAALFALFSSCSSGPVTRVSADTQVDLSGRWNDTDVRQVCESLIAGCLSAPSVDRFINTYSTSHQGELPTVLVGNFRNTSSEHIDTTIISGIMRSAIINSGKLEFVAGGDTRDELRAERQEQQSNASEASAAALGNETGATFMLNGTVQAIVDRNGNTSVRSYFVHASLTNIETNRILWEGENNEIKKVINQAKLKP</sequence>
<accession>F5YIH3</accession>
<feature type="signal peptide" evidence="1">
    <location>
        <begin position="1"/>
        <end position="23"/>
    </location>
</feature>
<dbReference type="AlphaFoldDB" id="F5YIH3"/>
<protein>
    <submittedName>
        <fullName evidence="2">Putative lipoprotein</fullName>
    </submittedName>
</protein>
<name>F5YIH3_TREPZ</name>
<dbReference type="Proteomes" id="UP000009223">
    <property type="component" value="Chromosome"/>
</dbReference>
<keyword evidence="3" id="KW-1185">Reference proteome</keyword>
<dbReference type="STRING" id="545694.TREPR_2230"/>
<dbReference type="EMBL" id="CP001843">
    <property type="protein sequence ID" value="AEF86838.1"/>
    <property type="molecule type" value="Genomic_DNA"/>
</dbReference>
<gene>
    <name evidence="2" type="ordered locus">TREPR_2230</name>
</gene>